<dbReference type="Proteomes" id="UP000288716">
    <property type="component" value="Unassembled WGS sequence"/>
</dbReference>
<dbReference type="AlphaFoldDB" id="A0A443SSN6"/>
<feature type="domain" description="UDENN" evidence="6">
    <location>
        <begin position="1"/>
        <end position="343"/>
    </location>
</feature>
<keyword evidence="5" id="KW-1133">Transmembrane helix</keyword>
<dbReference type="STRING" id="299467.A0A443SSN6"/>
<dbReference type="PANTHER" id="PTHR28544:SF1">
    <property type="entry name" value="DENN DOMAIN-CONTAINING PROTEIN 10-RELATED"/>
    <property type="match status" value="1"/>
</dbReference>
<evidence type="ECO:0000256" key="1">
    <source>
        <dbReference type="ARBA" id="ARBA00004603"/>
    </source>
</evidence>
<keyword evidence="8" id="KW-1185">Reference proteome</keyword>
<dbReference type="GO" id="GO:0015031">
    <property type="term" value="P:protein transport"/>
    <property type="evidence" value="ECO:0007669"/>
    <property type="project" value="TreeGrafter"/>
</dbReference>
<proteinExistence type="inferred from homology"/>
<evidence type="ECO:0000313" key="8">
    <source>
        <dbReference type="Proteomes" id="UP000288716"/>
    </source>
</evidence>
<comment type="similarity">
    <text evidence="2">Belongs to the DENND10 family.</text>
</comment>
<dbReference type="GO" id="GO:0005085">
    <property type="term" value="F:guanyl-nucleotide exchange factor activity"/>
    <property type="evidence" value="ECO:0007669"/>
    <property type="project" value="UniProtKB-KW"/>
</dbReference>
<keyword evidence="3" id="KW-0344">Guanine-nucleotide releasing factor</keyword>
<evidence type="ECO:0000313" key="7">
    <source>
        <dbReference type="EMBL" id="RWS30530.1"/>
    </source>
</evidence>
<dbReference type="InterPro" id="IPR037516">
    <property type="entry name" value="Tripartite_DENN"/>
</dbReference>
<comment type="caution">
    <text evidence="7">The sequence shown here is derived from an EMBL/GenBank/DDBJ whole genome shotgun (WGS) entry which is preliminary data.</text>
</comment>
<evidence type="ECO:0000256" key="5">
    <source>
        <dbReference type="SAM" id="Phobius"/>
    </source>
</evidence>
<evidence type="ECO:0000256" key="4">
    <source>
        <dbReference type="ARBA" id="ARBA00022753"/>
    </source>
</evidence>
<keyword evidence="5" id="KW-0472">Membrane</keyword>
<dbReference type="VEuPathDB" id="VectorBase:LDEU001508"/>
<name>A0A443SSN6_9ACAR</name>
<dbReference type="EMBL" id="NCKV01000471">
    <property type="protein sequence ID" value="RWS30530.1"/>
    <property type="molecule type" value="Genomic_DNA"/>
</dbReference>
<feature type="transmembrane region" description="Helical" evidence="5">
    <location>
        <begin position="145"/>
        <end position="165"/>
    </location>
</feature>
<dbReference type="GO" id="GO:0031267">
    <property type="term" value="F:small GTPase binding"/>
    <property type="evidence" value="ECO:0007669"/>
    <property type="project" value="TreeGrafter"/>
</dbReference>
<evidence type="ECO:0000256" key="2">
    <source>
        <dbReference type="ARBA" id="ARBA00008641"/>
    </source>
</evidence>
<evidence type="ECO:0000259" key="6">
    <source>
        <dbReference type="PROSITE" id="PS50211"/>
    </source>
</evidence>
<accession>A0A443SSN6</accession>
<reference evidence="7 8" key="1">
    <citation type="journal article" date="2018" name="Gigascience">
        <title>Genomes of trombidid mites reveal novel predicted allergens and laterally-transferred genes associated with secondary metabolism.</title>
        <authorList>
            <person name="Dong X."/>
            <person name="Chaisiri K."/>
            <person name="Xia D."/>
            <person name="Armstrong S.D."/>
            <person name="Fang Y."/>
            <person name="Donnelly M.J."/>
            <person name="Kadowaki T."/>
            <person name="McGarry J.W."/>
            <person name="Darby A.C."/>
            <person name="Makepeace B.L."/>
        </authorList>
    </citation>
    <scope>NUCLEOTIDE SEQUENCE [LARGE SCALE GENOMIC DNA]</scope>
    <source>
        <strain evidence="7">UoL-UT</strain>
    </source>
</reference>
<evidence type="ECO:0000256" key="3">
    <source>
        <dbReference type="ARBA" id="ARBA00022658"/>
    </source>
</evidence>
<dbReference type="OrthoDB" id="66409at2759"/>
<keyword evidence="5" id="KW-0812">Transmembrane</keyword>
<dbReference type="GO" id="GO:0005770">
    <property type="term" value="C:late endosome"/>
    <property type="evidence" value="ECO:0007669"/>
    <property type="project" value="UniProtKB-SubCell"/>
</dbReference>
<keyword evidence="4" id="KW-0967">Endosome</keyword>
<dbReference type="PANTHER" id="PTHR28544">
    <property type="entry name" value="PROTEIN FAM45A-RELATED"/>
    <property type="match status" value="1"/>
</dbReference>
<comment type="subcellular location">
    <subcellularLocation>
        <location evidence="1">Late endosome</location>
    </subcellularLocation>
</comment>
<dbReference type="InterPro" id="IPR042431">
    <property type="entry name" value="FAM45"/>
</dbReference>
<protein>
    <submittedName>
        <fullName evidence="7">Protein FAM45A-like isoform X1</fullName>
    </submittedName>
</protein>
<dbReference type="PROSITE" id="PS50211">
    <property type="entry name" value="DENN"/>
    <property type="match status" value="1"/>
</dbReference>
<dbReference type="Pfam" id="PF08616">
    <property type="entry name" value="SPA"/>
    <property type="match status" value="1"/>
</dbReference>
<dbReference type="GO" id="GO:2000641">
    <property type="term" value="P:regulation of early endosome to late endosome transport"/>
    <property type="evidence" value="ECO:0007669"/>
    <property type="project" value="TreeGrafter"/>
</dbReference>
<gene>
    <name evidence="7" type="ORF">B4U80_09779</name>
</gene>
<organism evidence="7 8">
    <name type="scientific">Leptotrombidium deliense</name>
    <dbReference type="NCBI Taxonomy" id="299467"/>
    <lineage>
        <taxon>Eukaryota</taxon>
        <taxon>Metazoa</taxon>
        <taxon>Ecdysozoa</taxon>
        <taxon>Arthropoda</taxon>
        <taxon>Chelicerata</taxon>
        <taxon>Arachnida</taxon>
        <taxon>Acari</taxon>
        <taxon>Acariformes</taxon>
        <taxon>Trombidiformes</taxon>
        <taxon>Prostigmata</taxon>
        <taxon>Anystina</taxon>
        <taxon>Parasitengona</taxon>
        <taxon>Trombiculoidea</taxon>
        <taxon>Trombiculidae</taxon>
        <taxon>Leptotrombidium</taxon>
    </lineage>
</organism>
<sequence>MHQLTAVYLIAEECDKDVVWRLSYPSITDKRRSYIRHKLRCDFDITNCFNFYHFDDRWFYGRSFLSTTCDTKKWFLFLETSEFNPEKYKSLAEVLCAVFAKTGDLKSLMHTYLNAFIDGRVSFEKLTFIAENCEQKKMMSMNCPFKQIITMFGVDIILVYTALILKQRIAVYHHTNENLLQFVTSLPCFVWHRLNWDQILYPTVNVNSKEDMNEIRCHNHFIAGFTNSNIESRTDLYDVFVNLAAVEITVANHAKEIFAMTKTHKEIAMFMKRLSENESTTDLDVIKQVSLKTLELIDNLKSLCSNGEYGDALSKTALEEKKLGTALESFLKRLAVAENLKLT</sequence>